<sequence>MNGATSASETGNRKRNRVHRLEQPVAAEQMRVVVEATAGSKHAQIIEIRVYKWEERSRA</sequence>
<evidence type="ECO:0000313" key="2">
    <source>
        <dbReference type="EMBL" id="GBG10512.1"/>
    </source>
</evidence>
<dbReference type="EMBL" id="BDQX01000327">
    <property type="protein sequence ID" value="GBG10512.1"/>
    <property type="molecule type" value="Genomic_DNA"/>
</dbReference>
<proteinExistence type="predicted"/>
<protein>
    <submittedName>
        <fullName evidence="2">Uncharacterized protein</fullName>
    </submittedName>
</protein>
<name>A0A2R5EUY9_9BACL</name>
<evidence type="ECO:0000313" key="3">
    <source>
        <dbReference type="Proteomes" id="UP000245202"/>
    </source>
</evidence>
<comment type="caution">
    <text evidence="2">The sequence shown here is derived from an EMBL/GenBank/DDBJ whole genome shotgun (WGS) entry which is preliminary data.</text>
</comment>
<dbReference type="Proteomes" id="UP000245202">
    <property type="component" value="Unassembled WGS sequence"/>
</dbReference>
<feature type="compositionally biased region" description="Polar residues" evidence="1">
    <location>
        <begin position="1"/>
        <end position="10"/>
    </location>
</feature>
<reference evidence="2 3" key="1">
    <citation type="submission" date="2017-08" db="EMBL/GenBank/DDBJ databases">
        <title>Substantial Increase in Enzyme Production by Combined Drug-Resistance Mutations in Paenibacillus agaridevorans.</title>
        <authorList>
            <person name="Tanaka Y."/>
            <person name="Funane K."/>
            <person name="Hosaka T."/>
            <person name="Shiwa Y."/>
            <person name="Fujita N."/>
            <person name="Miyazaki T."/>
            <person name="Yoshikawa H."/>
            <person name="Murakami K."/>
            <person name="Kasahara K."/>
            <person name="Inaoka T."/>
            <person name="Hiraga Y."/>
            <person name="Ochi K."/>
        </authorList>
    </citation>
    <scope>NUCLEOTIDE SEQUENCE [LARGE SCALE GENOMIC DNA]</scope>
    <source>
        <strain evidence="2 3">T-3040</strain>
    </source>
</reference>
<dbReference type="Gene3D" id="2.60.120.260">
    <property type="entry name" value="Galactose-binding domain-like"/>
    <property type="match status" value="1"/>
</dbReference>
<gene>
    <name evidence="2" type="ORF">PAT3040_05253</name>
</gene>
<organism evidence="2 3">
    <name type="scientific">Paenibacillus agaridevorans</name>
    <dbReference type="NCBI Taxonomy" id="171404"/>
    <lineage>
        <taxon>Bacteria</taxon>
        <taxon>Bacillati</taxon>
        <taxon>Bacillota</taxon>
        <taxon>Bacilli</taxon>
        <taxon>Bacillales</taxon>
        <taxon>Paenibacillaceae</taxon>
        <taxon>Paenibacillus</taxon>
    </lineage>
</organism>
<dbReference type="AlphaFoldDB" id="A0A2R5EUY9"/>
<evidence type="ECO:0000256" key="1">
    <source>
        <dbReference type="SAM" id="MobiDB-lite"/>
    </source>
</evidence>
<accession>A0A2R5EUY9</accession>
<feature type="region of interest" description="Disordered" evidence="1">
    <location>
        <begin position="1"/>
        <end position="23"/>
    </location>
</feature>
<keyword evidence="3" id="KW-1185">Reference proteome</keyword>